<reference evidence="1" key="1">
    <citation type="journal article" date="2014" name="Front. Microbiol.">
        <title>High frequency of phylogenetically diverse reductive dehalogenase-homologous genes in deep subseafloor sedimentary metagenomes.</title>
        <authorList>
            <person name="Kawai M."/>
            <person name="Futagami T."/>
            <person name="Toyoda A."/>
            <person name="Takaki Y."/>
            <person name="Nishi S."/>
            <person name="Hori S."/>
            <person name="Arai W."/>
            <person name="Tsubouchi T."/>
            <person name="Morono Y."/>
            <person name="Uchiyama I."/>
            <person name="Ito T."/>
            <person name="Fujiyama A."/>
            <person name="Inagaki F."/>
            <person name="Takami H."/>
        </authorList>
    </citation>
    <scope>NUCLEOTIDE SEQUENCE</scope>
    <source>
        <strain evidence="1">Expedition CK06-06</strain>
    </source>
</reference>
<evidence type="ECO:0000313" key="1">
    <source>
        <dbReference type="EMBL" id="GAG34030.1"/>
    </source>
</evidence>
<comment type="caution">
    <text evidence="1">The sequence shown here is derived from an EMBL/GenBank/DDBJ whole genome shotgun (WGS) entry which is preliminary data.</text>
</comment>
<dbReference type="Pfam" id="PF21190">
    <property type="entry name" value="Bbp16"/>
    <property type="match status" value="1"/>
</dbReference>
<name>X0WTS4_9ZZZZ</name>
<gene>
    <name evidence="1" type="ORF">S01H1_65047</name>
</gene>
<dbReference type="Gene3D" id="2.60.120.1110">
    <property type="match status" value="1"/>
</dbReference>
<sequence length="151" mass="15977">MSIMDIKLELADNQAMSAANTQLALTNVLDLGNLTAKDFAIGAGTPLYLNIRIVRAVTGHPTTWDTSCSFKVQEGASAVASGSFTGQVFKNPIELLTAGKWIARVPLDYNVATKRYLRVLFSKNGSTAKALTAGSVNAWISAATPETNVGT</sequence>
<accession>X0WTS4</accession>
<proteinExistence type="predicted"/>
<protein>
    <submittedName>
        <fullName evidence="1">Uncharacterized protein</fullName>
    </submittedName>
</protein>
<organism evidence="1">
    <name type="scientific">marine sediment metagenome</name>
    <dbReference type="NCBI Taxonomy" id="412755"/>
    <lineage>
        <taxon>unclassified sequences</taxon>
        <taxon>metagenomes</taxon>
        <taxon>ecological metagenomes</taxon>
    </lineage>
</organism>
<dbReference type="InterPro" id="IPR048922">
    <property type="entry name" value="Bbp16"/>
</dbReference>
<dbReference type="EMBL" id="BARS01042919">
    <property type="protein sequence ID" value="GAG34030.1"/>
    <property type="molecule type" value="Genomic_DNA"/>
</dbReference>
<dbReference type="AlphaFoldDB" id="X0WTS4"/>